<dbReference type="RefSeq" id="WP_114352433.1">
    <property type="nucleotide sequence ID" value="NZ_QPJJ01000005.1"/>
</dbReference>
<keyword evidence="4" id="KW-1185">Reference proteome</keyword>
<dbReference type="AlphaFoldDB" id="A0A368XZ98"/>
<feature type="coiled-coil region" evidence="1">
    <location>
        <begin position="380"/>
        <end position="407"/>
    </location>
</feature>
<evidence type="ECO:0000256" key="1">
    <source>
        <dbReference type="SAM" id="Coils"/>
    </source>
</evidence>
<protein>
    <recommendedName>
        <fullName evidence="2">Spermatogenesis-associated protein 20-like TRX domain-containing protein</fullName>
    </recommendedName>
</protein>
<evidence type="ECO:0000259" key="2">
    <source>
        <dbReference type="Pfam" id="PF03190"/>
    </source>
</evidence>
<dbReference type="EMBL" id="QPJJ01000005">
    <property type="protein sequence ID" value="RCW71867.1"/>
    <property type="molecule type" value="Genomic_DNA"/>
</dbReference>
<comment type="caution">
    <text evidence="3">The sequence shown here is derived from an EMBL/GenBank/DDBJ whole genome shotgun (WGS) entry which is preliminary data.</text>
</comment>
<dbReference type="SUPFAM" id="SSF48208">
    <property type="entry name" value="Six-hairpin glycosidases"/>
    <property type="match status" value="1"/>
</dbReference>
<dbReference type="SUPFAM" id="SSF52833">
    <property type="entry name" value="Thioredoxin-like"/>
    <property type="match status" value="1"/>
</dbReference>
<feature type="coiled-coil region" evidence="1">
    <location>
        <begin position="144"/>
        <end position="178"/>
    </location>
</feature>
<name>A0A368XZ98_9BACI</name>
<dbReference type="Proteomes" id="UP000252585">
    <property type="component" value="Unassembled WGS sequence"/>
</dbReference>
<evidence type="ECO:0000313" key="4">
    <source>
        <dbReference type="Proteomes" id="UP000252585"/>
    </source>
</evidence>
<dbReference type="GO" id="GO:0005975">
    <property type="term" value="P:carbohydrate metabolic process"/>
    <property type="evidence" value="ECO:0007669"/>
    <property type="project" value="InterPro"/>
</dbReference>
<dbReference type="OrthoDB" id="9762614at2"/>
<keyword evidence="1" id="KW-0175">Coiled coil</keyword>
<gene>
    <name evidence="3" type="ORF">DFR57_10550</name>
</gene>
<accession>A0A368XZ98</accession>
<dbReference type="InterPro" id="IPR012341">
    <property type="entry name" value="6hp_glycosidase-like_sf"/>
</dbReference>
<dbReference type="InterPro" id="IPR004879">
    <property type="entry name" value="Ssp411-like_TRX"/>
</dbReference>
<organism evidence="3 4">
    <name type="scientific">Saliterribacillus persicus</name>
    <dbReference type="NCBI Taxonomy" id="930114"/>
    <lineage>
        <taxon>Bacteria</taxon>
        <taxon>Bacillati</taxon>
        <taxon>Bacillota</taxon>
        <taxon>Bacilli</taxon>
        <taxon>Bacillales</taxon>
        <taxon>Bacillaceae</taxon>
        <taxon>Saliterribacillus</taxon>
    </lineage>
</organism>
<feature type="domain" description="Spermatogenesis-associated protein 20-like TRX" evidence="2">
    <location>
        <begin position="9"/>
        <end position="169"/>
    </location>
</feature>
<dbReference type="CDD" id="cd02955">
    <property type="entry name" value="SSP411"/>
    <property type="match status" value="1"/>
</dbReference>
<evidence type="ECO:0000313" key="3">
    <source>
        <dbReference type="EMBL" id="RCW71867.1"/>
    </source>
</evidence>
<dbReference type="Gene3D" id="3.40.30.10">
    <property type="entry name" value="Glutaredoxin"/>
    <property type="match status" value="1"/>
</dbReference>
<dbReference type="PIRSF" id="PIRSF006402">
    <property type="entry name" value="UCP006402_thioredoxin"/>
    <property type="match status" value="1"/>
</dbReference>
<proteinExistence type="predicted"/>
<reference evidence="3 4" key="1">
    <citation type="submission" date="2018-07" db="EMBL/GenBank/DDBJ databases">
        <title>Genomic Encyclopedia of Type Strains, Phase IV (KMG-IV): sequencing the most valuable type-strain genomes for metagenomic binning, comparative biology and taxonomic classification.</title>
        <authorList>
            <person name="Goeker M."/>
        </authorList>
    </citation>
    <scope>NUCLEOTIDE SEQUENCE [LARGE SCALE GENOMIC DNA]</scope>
    <source>
        <strain evidence="3 4">DSM 27696</strain>
    </source>
</reference>
<sequence length="681" mass="79352">MKNNENERNALFYEKSPYLLQHAYNPVDWHPWNEKALEKAKLEDKPIFLSIGYASCHWCHVMEKESFKDPEIAEFLNEHFVSIKVDREERPDIDAIYMKACQMMTGEGGWPLSIFLSPDQIPFFAGTYFPPKTLGNRPSFRMVLKQLIEQYHNNREKIDRVTKNVRNALEESTKLESSTGISLGMLMEAYNGLRQDFDEAYGGFGKAPKFPQVHHHLFLLRYSVFHQNKDALDMVERSAHAMYEGGIFDHIGFGFSRYATDNLWLIPHFEKMLYDNALLTILYSELYSATDKIRYKSITEKVVSFLQTDLMENDLFMASIDADTAEGEGDYYTWSIDEVEKVLTNKEAELFLHAYGFSVNGNFKGENLPNLIERKQNEYIQKFKLTDQELENGLAEAREKLKNVRKTRNQPAIDDKFLLGWNALAIVGLAKAGSKLQNKMFVDQAKKSMNKLESTFYKNETWMARYCKGELKYHAYLDDYAYLLWAYVTLYEATLEVNYIIKAENLVTKLMEQFWDQERGGFFYTAIEGEELLIREKEFYDGALPGGNNVIGEVLTRLTYYTNNMEYLKTADKIRVISKAYIKDYPLAATFLLQSLFYVEHPPKQIIVVGERGEEEVEKLVQLSKRKFMPHIQMILITEGDDREAFSSYKRINNLVTFYVCENFTCQSPTTDFEQVLRHIK</sequence>
<dbReference type="InterPro" id="IPR036249">
    <property type="entry name" value="Thioredoxin-like_sf"/>
</dbReference>
<dbReference type="Gene3D" id="1.50.10.10">
    <property type="match status" value="1"/>
</dbReference>
<dbReference type="InterPro" id="IPR008928">
    <property type="entry name" value="6-hairpin_glycosidase_sf"/>
</dbReference>
<dbReference type="InterPro" id="IPR024705">
    <property type="entry name" value="Ssp411"/>
</dbReference>
<dbReference type="Pfam" id="PF03190">
    <property type="entry name" value="Thioredox_DsbH"/>
    <property type="match status" value="1"/>
</dbReference>
<dbReference type="PANTHER" id="PTHR42899:SF1">
    <property type="entry name" value="SPERMATOGENESIS-ASSOCIATED PROTEIN 20"/>
    <property type="match status" value="1"/>
</dbReference>
<dbReference type="PANTHER" id="PTHR42899">
    <property type="entry name" value="SPERMATOGENESIS-ASSOCIATED PROTEIN 20"/>
    <property type="match status" value="1"/>
</dbReference>